<feature type="transmembrane region" description="Helical" evidence="1">
    <location>
        <begin position="370"/>
        <end position="389"/>
    </location>
</feature>
<feature type="transmembrane region" description="Helical" evidence="1">
    <location>
        <begin position="256"/>
        <end position="276"/>
    </location>
</feature>
<evidence type="ECO:0000256" key="1">
    <source>
        <dbReference type="SAM" id="Phobius"/>
    </source>
</evidence>
<dbReference type="InterPro" id="IPR025178">
    <property type="entry name" value="Lnb_N"/>
</dbReference>
<feature type="signal peptide" evidence="2">
    <location>
        <begin position="1"/>
        <end position="24"/>
    </location>
</feature>
<dbReference type="InterPro" id="IPR057436">
    <property type="entry name" value="5TMH_Lnb"/>
</dbReference>
<keyword evidence="1" id="KW-1133">Transmembrane helix</keyword>
<evidence type="ECO:0000259" key="4">
    <source>
        <dbReference type="Pfam" id="PF25221"/>
    </source>
</evidence>
<feature type="transmembrane region" description="Helical" evidence="1">
    <location>
        <begin position="346"/>
        <end position="364"/>
    </location>
</feature>
<proteinExistence type="predicted"/>
<dbReference type="Proteomes" id="UP001338309">
    <property type="component" value="Unassembled WGS sequence"/>
</dbReference>
<feature type="transmembrane region" description="Helical" evidence="1">
    <location>
        <begin position="288"/>
        <end position="307"/>
    </location>
</feature>
<feature type="domain" description="Lnb-like transmembrane" evidence="4">
    <location>
        <begin position="255"/>
        <end position="387"/>
    </location>
</feature>
<accession>A0ABQ6PUB3</accession>
<dbReference type="RefSeq" id="WP_338225880.1">
    <property type="nucleotide sequence ID" value="NZ_BTPD01000015.1"/>
</dbReference>
<reference evidence="5 6" key="1">
    <citation type="submission" date="2023-08" db="EMBL/GenBank/DDBJ databases">
        <title>Draft genome sequence of Algoriphagus confluentis.</title>
        <authorList>
            <person name="Takatani N."/>
            <person name="Hosokawa M."/>
            <person name="Sawabe T."/>
        </authorList>
    </citation>
    <scope>NUCLEOTIDE SEQUENCE [LARGE SCALE GENOMIC DNA]</scope>
    <source>
        <strain evidence="5 6">NBRC 111222</strain>
    </source>
</reference>
<name>A0ABQ6PUB3_9BACT</name>
<keyword evidence="1" id="KW-0472">Membrane</keyword>
<keyword evidence="1" id="KW-0812">Transmembrane</keyword>
<evidence type="ECO:0000313" key="5">
    <source>
        <dbReference type="EMBL" id="GMQ31167.1"/>
    </source>
</evidence>
<keyword evidence="6" id="KW-1185">Reference proteome</keyword>
<gene>
    <name evidence="5" type="ORF">Aconfl_38100</name>
</gene>
<feature type="transmembrane region" description="Helical" evidence="1">
    <location>
        <begin position="319"/>
        <end position="334"/>
    </location>
</feature>
<protein>
    <submittedName>
        <fullName evidence="5">DUF4105 domain-containing protein</fullName>
    </submittedName>
</protein>
<evidence type="ECO:0000313" key="6">
    <source>
        <dbReference type="Proteomes" id="UP001338309"/>
    </source>
</evidence>
<organism evidence="5 6">
    <name type="scientific">Algoriphagus confluentis</name>
    <dbReference type="NCBI Taxonomy" id="1697556"/>
    <lineage>
        <taxon>Bacteria</taxon>
        <taxon>Pseudomonadati</taxon>
        <taxon>Bacteroidota</taxon>
        <taxon>Cytophagia</taxon>
        <taxon>Cytophagales</taxon>
        <taxon>Cyclobacteriaceae</taxon>
        <taxon>Algoriphagus</taxon>
    </lineage>
</organism>
<feature type="chain" id="PRO_5045714009" evidence="2">
    <location>
        <begin position="25"/>
        <end position="399"/>
    </location>
</feature>
<feature type="domain" description="Lnb N-terminal periplasmic" evidence="3">
    <location>
        <begin position="23"/>
        <end position="162"/>
    </location>
</feature>
<evidence type="ECO:0000256" key="2">
    <source>
        <dbReference type="SAM" id="SignalP"/>
    </source>
</evidence>
<dbReference type="Pfam" id="PF25221">
    <property type="entry name" value="5TMH_Lnb"/>
    <property type="match status" value="1"/>
</dbReference>
<dbReference type="EMBL" id="BTPD01000015">
    <property type="protein sequence ID" value="GMQ31167.1"/>
    <property type="molecule type" value="Genomic_DNA"/>
</dbReference>
<sequence length="399" mass="46082">MRRNNKIVSIFFFLIFMALGHTQAQMFEVSLLTCGPGEELYSSFGHSAIRIRQTGSQGKDLVFNFGTFDFNTPNFYGKFATGKLNYMLSVSTYDQFVVEYYQDQREIREQVLDLSAEQKDFLLQHLEAQYDPARRYYKYDFFFNNCATKIRDAFEIAIGKQLIWNDPVNPEEKTFRNLIDEYVYPLPWADLGIDLALGAVIDRDATEREEQYLPDYMEQAFARATIEGDGPTRPLVKESRIVLEFPEKPSAPLNLINPYLIFWLVAVIYGVVTFLDKRKGKITSGLDVIFFGILGLLGFLIVFLWFFTDHSATKWNWNLLWAFPGHLILAIGLLRKNKAAWIGKYLLATLILAVLALLIWILGFQAFHPSLVPLFLVLILRANFLYYNLEQGKRTELAN</sequence>
<keyword evidence="2" id="KW-0732">Signal</keyword>
<comment type="caution">
    <text evidence="5">The sequence shown here is derived from an EMBL/GenBank/DDBJ whole genome shotgun (WGS) entry which is preliminary data.</text>
</comment>
<dbReference type="Pfam" id="PF13387">
    <property type="entry name" value="Lnb_N"/>
    <property type="match status" value="1"/>
</dbReference>
<evidence type="ECO:0000259" key="3">
    <source>
        <dbReference type="Pfam" id="PF13387"/>
    </source>
</evidence>